<gene>
    <name evidence="2" type="ORF">Gotri_006348</name>
</gene>
<organism evidence="2 3">
    <name type="scientific">Gossypium trilobum</name>
    <dbReference type="NCBI Taxonomy" id="34281"/>
    <lineage>
        <taxon>Eukaryota</taxon>
        <taxon>Viridiplantae</taxon>
        <taxon>Streptophyta</taxon>
        <taxon>Embryophyta</taxon>
        <taxon>Tracheophyta</taxon>
        <taxon>Spermatophyta</taxon>
        <taxon>Magnoliopsida</taxon>
        <taxon>eudicotyledons</taxon>
        <taxon>Gunneridae</taxon>
        <taxon>Pentapetalae</taxon>
        <taxon>rosids</taxon>
        <taxon>malvids</taxon>
        <taxon>Malvales</taxon>
        <taxon>Malvaceae</taxon>
        <taxon>Malvoideae</taxon>
        <taxon>Gossypium</taxon>
    </lineage>
</organism>
<evidence type="ECO:0000256" key="1">
    <source>
        <dbReference type="SAM" id="MobiDB-lite"/>
    </source>
</evidence>
<keyword evidence="3" id="KW-1185">Reference proteome</keyword>
<accession>A0A7J9EZS0</accession>
<feature type="non-terminal residue" evidence="2">
    <location>
        <position position="1"/>
    </location>
</feature>
<feature type="region of interest" description="Disordered" evidence="1">
    <location>
        <begin position="1"/>
        <end position="29"/>
    </location>
</feature>
<protein>
    <submittedName>
        <fullName evidence="2">Uncharacterized protein</fullName>
    </submittedName>
</protein>
<evidence type="ECO:0000313" key="2">
    <source>
        <dbReference type="EMBL" id="MBA0778490.1"/>
    </source>
</evidence>
<dbReference type="AlphaFoldDB" id="A0A7J9EZS0"/>
<proteinExistence type="predicted"/>
<sequence length="189" mass="22188">MEAKTANMSLEDKEEESIPCEREPNDDDEDRQFRLVGRALTDCIIHFLPFKRTMMDLWHPLGGTSVNFPPIEYRRISKADPIVLFLFLDPSSQSTIWREQRYMRFTVKIDVRLTLKRKKKAKADKRTRGLHTIEIQEVIFGRNLSLRAPSRNELLARSIWLIEELPSGIKKGNSSVGMELYGRRRRRID</sequence>
<reference evidence="2 3" key="1">
    <citation type="journal article" date="2019" name="Genome Biol. Evol.">
        <title>Insights into the evolution of the New World diploid cottons (Gossypium, subgenus Houzingenia) based on genome sequencing.</title>
        <authorList>
            <person name="Grover C.E."/>
            <person name="Arick M.A. 2nd"/>
            <person name="Thrash A."/>
            <person name="Conover J.L."/>
            <person name="Sanders W.S."/>
            <person name="Peterson D.G."/>
            <person name="Frelichowski J.E."/>
            <person name="Scheffler J.A."/>
            <person name="Scheffler B.E."/>
            <person name="Wendel J.F."/>
        </authorList>
    </citation>
    <scope>NUCLEOTIDE SEQUENCE [LARGE SCALE GENOMIC DNA]</scope>
    <source>
        <strain evidence="2">8</strain>
        <tissue evidence="2">Leaf</tissue>
    </source>
</reference>
<feature type="compositionally biased region" description="Acidic residues" evidence="1">
    <location>
        <begin position="12"/>
        <end position="29"/>
    </location>
</feature>
<comment type="caution">
    <text evidence="2">The sequence shown here is derived from an EMBL/GenBank/DDBJ whole genome shotgun (WGS) entry which is preliminary data.</text>
</comment>
<dbReference type="EMBL" id="JABEZW010000010">
    <property type="protein sequence ID" value="MBA0778490.1"/>
    <property type="molecule type" value="Genomic_DNA"/>
</dbReference>
<evidence type="ECO:0000313" key="3">
    <source>
        <dbReference type="Proteomes" id="UP000593568"/>
    </source>
</evidence>
<name>A0A7J9EZS0_9ROSI</name>
<dbReference type="Proteomes" id="UP000593568">
    <property type="component" value="Unassembled WGS sequence"/>
</dbReference>